<feature type="compositionally biased region" description="Basic and acidic residues" evidence="1">
    <location>
        <begin position="414"/>
        <end position="425"/>
    </location>
</feature>
<keyword evidence="3" id="KW-1185">Reference proteome</keyword>
<name>A0A6A5TSA5_9PLEO</name>
<reference evidence="2" key="1">
    <citation type="journal article" date="2020" name="Stud. Mycol.">
        <title>101 Dothideomycetes genomes: a test case for predicting lifestyles and emergence of pathogens.</title>
        <authorList>
            <person name="Haridas S."/>
            <person name="Albert R."/>
            <person name="Binder M."/>
            <person name="Bloem J."/>
            <person name="Labutti K."/>
            <person name="Salamov A."/>
            <person name="Andreopoulos B."/>
            <person name="Baker S."/>
            <person name="Barry K."/>
            <person name="Bills G."/>
            <person name="Bluhm B."/>
            <person name="Cannon C."/>
            <person name="Castanera R."/>
            <person name="Culley D."/>
            <person name="Daum C."/>
            <person name="Ezra D."/>
            <person name="Gonzalez J."/>
            <person name="Henrissat B."/>
            <person name="Kuo A."/>
            <person name="Liang C."/>
            <person name="Lipzen A."/>
            <person name="Lutzoni F."/>
            <person name="Magnuson J."/>
            <person name="Mondo S."/>
            <person name="Nolan M."/>
            <person name="Ohm R."/>
            <person name="Pangilinan J."/>
            <person name="Park H.-J."/>
            <person name="Ramirez L."/>
            <person name="Alfaro M."/>
            <person name="Sun H."/>
            <person name="Tritt A."/>
            <person name="Yoshinaga Y."/>
            <person name="Zwiers L.-H."/>
            <person name="Turgeon B."/>
            <person name="Goodwin S."/>
            <person name="Spatafora J."/>
            <person name="Crous P."/>
            <person name="Grigoriev I."/>
        </authorList>
    </citation>
    <scope>NUCLEOTIDE SEQUENCE</scope>
    <source>
        <strain evidence="2">CBS 675.92</strain>
    </source>
</reference>
<proteinExistence type="predicted"/>
<evidence type="ECO:0000256" key="1">
    <source>
        <dbReference type="SAM" id="MobiDB-lite"/>
    </source>
</evidence>
<dbReference type="OrthoDB" id="3799800at2759"/>
<feature type="region of interest" description="Disordered" evidence="1">
    <location>
        <begin position="297"/>
        <end position="367"/>
    </location>
</feature>
<organism evidence="2 3">
    <name type="scientific">Byssothecium circinans</name>
    <dbReference type="NCBI Taxonomy" id="147558"/>
    <lineage>
        <taxon>Eukaryota</taxon>
        <taxon>Fungi</taxon>
        <taxon>Dikarya</taxon>
        <taxon>Ascomycota</taxon>
        <taxon>Pezizomycotina</taxon>
        <taxon>Dothideomycetes</taxon>
        <taxon>Pleosporomycetidae</taxon>
        <taxon>Pleosporales</taxon>
        <taxon>Massarineae</taxon>
        <taxon>Massarinaceae</taxon>
        <taxon>Byssothecium</taxon>
    </lineage>
</organism>
<sequence length="425" mass="46083">MARSTTISVGSHYGQAQSFAISRTAQNLCSFLSHLPSGSSLPKTRIPPFQIVLQHLTTAADHLLAQHFYFLPSTISHNTATLLLFAQTWALAACMGLPDLQDKLVIHMRDLYLSFQTPYTRNLIPVDNNITEAFRHLAAHCGPGCHAEKFLVSFIGGFAEDEFQLATGLFLLGIEDSVRRRIINDARAGGRDSIVDDLGTFLVECEARFPRYEKPVVRGPGRVRRGGGGSSGGGVGGGVVRSAFVHVQGNETVFATAVATASAGAGFEGRNVSASAQVGVGVNITGGNRVCPRYGNQEYGGNRSRSAHYPPTRQPNGVYNPPLHLPSSPNPLSQPMLHAAPSVTRYSDNQRGLATGSNENEKKRRGAKKEYEVQTKLCGLLCLFDVKFLGRRRGGGGSGKERERGRSGGRRRHVQSERQYVRKGR</sequence>
<gene>
    <name evidence="2" type="ORF">CC80DRAFT_79716</name>
</gene>
<accession>A0A6A5TSA5</accession>
<dbReference type="AlphaFoldDB" id="A0A6A5TSA5"/>
<feature type="region of interest" description="Disordered" evidence="1">
    <location>
        <begin position="392"/>
        <end position="425"/>
    </location>
</feature>
<protein>
    <submittedName>
        <fullName evidence="2">Uncharacterized protein</fullName>
    </submittedName>
</protein>
<feature type="compositionally biased region" description="Polar residues" evidence="1">
    <location>
        <begin position="344"/>
        <end position="358"/>
    </location>
</feature>
<feature type="compositionally biased region" description="Low complexity" evidence="1">
    <location>
        <begin position="321"/>
        <end position="335"/>
    </location>
</feature>
<dbReference type="Proteomes" id="UP000800035">
    <property type="component" value="Unassembled WGS sequence"/>
</dbReference>
<dbReference type="EMBL" id="ML976993">
    <property type="protein sequence ID" value="KAF1955823.1"/>
    <property type="molecule type" value="Genomic_DNA"/>
</dbReference>
<evidence type="ECO:0000313" key="3">
    <source>
        <dbReference type="Proteomes" id="UP000800035"/>
    </source>
</evidence>
<evidence type="ECO:0000313" key="2">
    <source>
        <dbReference type="EMBL" id="KAF1955823.1"/>
    </source>
</evidence>